<protein>
    <submittedName>
        <fullName evidence="1">Uncharacterized protein</fullName>
    </submittedName>
</protein>
<proteinExistence type="predicted"/>
<accession>I6TK00</accession>
<evidence type="ECO:0000313" key="1">
    <source>
        <dbReference type="EMBL" id="AFM75446.1"/>
    </source>
</evidence>
<sequence>MFSKSLIFLKTGWRTCPQNVSGMAPRFRSTFSLCARNAMLAFKLFEVHRRGYKPDTALCNWGGGGIENISRDIHLGQQSDTYNNAVERAWYWSMA</sequence>
<dbReference type="Proteomes" id="UP000181470">
    <property type="component" value="Segment"/>
</dbReference>
<evidence type="ECO:0000313" key="2">
    <source>
        <dbReference type="Proteomes" id="UP000181470"/>
    </source>
</evidence>
<dbReference type="EMBL" id="JQ820250">
    <property type="protein sequence ID" value="AFM75446.1"/>
    <property type="molecule type" value="Genomic_DNA"/>
</dbReference>
<organism evidence="1 2">
    <name type="scientific">Gallid alphaherpesvirus 2</name>
    <dbReference type="NCBI Taxonomy" id="10390"/>
    <lineage>
        <taxon>Viruses</taxon>
        <taxon>Duplodnaviria</taxon>
        <taxon>Heunggongvirae</taxon>
        <taxon>Peploviricota</taxon>
        <taxon>Herviviricetes</taxon>
        <taxon>Herpesvirales</taxon>
        <taxon>Orthoherpesviridae</taxon>
        <taxon>Alphaherpesvirinae</taxon>
        <taxon>Mardivirus</taxon>
        <taxon>Mardivirus gallidalpha2</taxon>
    </lineage>
</organism>
<name>I6TK00_9ALPH</name>
<reference evidence="1 2" key="1">
    <citation type="journal article" date="2012" name="Virus Genes">
        <title>Dynamic equilibrium of Marek's disease genomes during in vitro serial passage.</title>
        <authorList>
            <person name="Spatz S.J."/>
            <person name="Volkening J.D."/>
            <person name="Gimeno I.M."/>
            <person name="Heidari M."/>
            <person name="Witter R.L."/>
        </authorList>
    </citation>
    <scope>NUCLEOTIDE SEQUENCE [LARGE SCALE GENOMIC DNA]</scope>
    <source>
        <strain evidence="1">648a</strain>
    </source>
</reference>